<dbReference type="PANTHER" id="PTHR14379">
    <property type="entry name" value="LIMKAIN B LKAP"/>
    <property type="match status" value="1"/>
</dbReference>
<proteinExistence type="predicted"/>
<dbReference type="Gene3D" id="3.30.420.610">
    <property type="entry name" value="LOTUS domain-like"/>
    <property type="match status" value="1"/>
</dbReference>
<feature type="compositionally biased region" description="Low complexity" evidence="1">
    <location>
        <begin position="401"/>
        <end position="413"/>
    </location>
</feature>
<dbReference type="Pfam" id="PF12872">
    <property type="entry name" value="OST-HTH"/>
    <property type="match status" value="1"/>
</dbReference>
<dbReference type="Pfam" id="PF14418">
    <property type="entry name" value="OHA"/>
    <property type="match status" value="1"/>
</dbReference>
<dbReference type="InterPro" id="IPR021139">
    <property type="entry name" value="NYN"/>
</dbReference>
<dbReference type="PANTHER" id="PTHR14379:SF6">
    <property type="entry name" value="EMB|CAB71880.1"/>
    <property type="match status" value="1"/>
</dbReference>
<dbReference type="GO" id="GO:0004540">
    <property type="term" value="F:RNA nuclease activity"/>
    <property type="evidence" value="ECO:0007669"/>
    <property type="project" value="InterPro"/>
</dbReference>
<evidence type="ECO:0000313" key="3">
    <source>
        <dbReference type="EMBL" id="CAA7034764.1"/>
    </source>
</evidence>
<comment type="caution">
    <text evidence="3">The sequence shown here is derived from an EMBL/GenBank/DDBJ whole genome shotgun (WGS) entry which is preliminary data.</text>
</comment>
<organism evidence="3 4">
    <name type="scientific">Microthlaspi erraticum</name>
    <dbReference type="NCBI Taxonomy" id="1685480"/>
    <lineage>
        <taxon>Eukaryota</taxon>
        <taxon>Viridiplantae</taxon>
        <taxon>Streptophyta</taxon>
        <taxon>Embryophyta</taxon>
        <taxon>Tracheophyta</taxon>
        <taxon>Spermatophyta</taxon>
        <taxon>Magnoliopsida</taxon>
        <taxon>eudicotyledons</taxon>
        <taxon>Gunneridae</taxon>
        <taxon>Pentapetalae</taxon>
        <taxon>rosids</taxon>
        <taxon>malvids</taxon>
        <taxon>Brassicales</taxon>
        <taxon>Brassicaceae</taxon>
        <taxon>Coluteocarpeae</taxon>
        <taxon>Microthlaspi</taxon>
    </lineage>
</organism>
<dbReference type="GO" id="GO:0010468">
    <property type="term" value="P:regulation of gene expression"/>
    <property type="evidence" value="ECO:0007669"/>
    <property type="project" value="InterPro"/>
</dbReference>
<sequence>MQFRSSKSLFLRLAGSSFSEHPPSQSPRRAISVLVANFSSSNVVSGSSSGQFTSRRPQKDDDSRGVRVSVWWNFDNCNLPAGANVFKVAQTITAAVRINGIKGPIKISAFGDILQLSRTNQEALYATGISLTHVPQGEKKNSTSNMCLITDLMCWVAQNPPPAHLFLISSDGGLASVLHRLRMNNYNVLLAGDEETTPGVLCSAASIMWDWNDLALGKHSTCKHFNQPPDGPFDSWYGHYRTPLLDPFATSSSTKQQACTTIVKTEDLLETNSNPNSVSSKVFRPVPEEVVKEIGLVLSLYPKGAAITDLREQLRKRGVSLDKDFYGHKSFSKFLLSMPEVLQVVPKGDGMFLVHACNQEMDNKASSPKLRSEDPKVVVSVEKRHQKVKQIVGDVKKESQSQESSQESVPVVSQMNVEAKEEPVKETQLAFTPGDDVSSYNEKDGFLKKLNRLWFGSPEIVSEDKDLESVIASSTSSESAKEVKTDTEVGNEQSKSPGLLSRLLKRFKFFGERNTELSNAAAETEAQVDDIFAKDSFWEDVECFIYSPRGFVVVSHSKSREALAKNLKEEGPSSLKPLDASKMLDLVSMLVSEKKWIKENLYDALPFRVTRFTQKGSGLNNHPSASSGLRSIFVNMSKTQCDDEEADGEKTSKNIVGISH</sequence>
<dbReference type="OrthoDB" id="549353at2759"/>
<evidence type="ECO:0000256" key="1">
    <source>
        <dbReference type="SAM" id="MobiDB-lite"/>
    </source>
</evidence>
<dbReference type="Pfam" id="PF01936">
    <property type="entry name" value="NYN"/>
    <property type="match status" value="1"/>
</dbReference>
<evidence type="ECO:0000259" key="2">
    <source>
        <dbReference type="PROSITE" id="PS51644"/>
    </source>
</evidence>
<dbReference type="GO" id="GO:0005777">
    <property type="term" value="C:peroxisome"/>
    <property type="evidence" value="ECO:0007669"/>
    <property type="project" value="InterPro"/>
</dbReference>
<dbReference type="CDD" id="cd10910">
    <property type="entry name" value="PIN_limkain_b1_N_like"/>
    <property type="match status" value="1"/>
</dbReference>
<dbReference type="InterPro" id="IPR024768">
    <property type="entry name" value="Marf1"/>
</dbReference>
<reference evidence="3" key="1">
    <citation type="submission" date="2020-01" db="EMBL/GenBank/DDBJ databases">
        <authorList>
            <person name="Mishra B."/>
        </authorList>
    </citation>
    <scope>NUCLEOTIDE SEQUENCE [LARGE SCALE GENOMIC DNA]</scope>
</reference>
<dbReference type="InterPro" id="IPR041966">
    <property type="entry name" value="LOTUS-like"/>
</dbReference>
<evidence type="ECO:0000313" key="4">
    <source>
        <dbReference type="Proteomes" id="UP000467841"/>
    </source>
</evidence>
<accession>A0A6D2IW45</accession>
<feature type="region of interest" description="Disordered" evidence="1">
    <location>
        <begin position="472"/>
        <end position="495"/>
    </location>
</feature>
<gene>
    <name evidence="3" type="ORF">MERR_LOCUS21999</name>
</gene>
<dbReference type="InterPro" id="IPR025605">
    <property type="entry name" value="OST-HTH/LOTUS_dom"/>
</dbReference>
<keyword evidence="4" id="KW-1185">Reference proteome</keyword>
<name>A0A6D2IW45_9BRAS</name>
<protein>
    <recommendedName>
        <fullName evidence="2">HTH OST-type domain-containing protein</fullName>
    </recommendedName>
</protein>
<feature type="region of interest" description="Disordered" evidence="1">
    <location>
        <begin position="393"/>
        <end position="413"/>
    </location>
</feature>
<feature type="region of interest" description="Disordered" evidence="1">
    <location>
        <begin position="42"/>
        <end position="62"/>
    </location>
</feature>
<dbReference type="Proteomes" id="UP000467841">
    <property type="component" value="Unassembled WGS sequence"/>
</dbReference>
<dbReference type="EMBL" id="CACVBM020001151">
    <property type="protein sequence ID" value="CAA7034764.1"/>
    <property type="molecule type" value="Genomic_DNA"/>
</dbReference>
<dbReference type="AlphaFoldDB" id="A0A6D2IW45"/>
<dbReference type="PROSITE" id="PS51644">
    <property type="entry name" value="HTH_OST"/>
    <property type="match status" value="1"/>
</dbReference>
<feature type="domain" description="HTH OST-type" evidence="2">
    <location>
        <begin position="286"/>
        <end position="358"/>
    </location>
</feature>
<dbReference type="InterPro" id="IPR025677">
    <property type="entry name" value="OST-HTH-assoc_dom"/>
</dbReference>